<evidence type="ECO:0000259" key="3">
    <source>
        <dbReference type="SMART" id="SM00089"/>
    </source>
</evidence>
<evidence type="ECO:0000313" key="5">
    <source>
        <dbReference type="Proteomes" id="UP000199696"/>
    </source>
</evidence>
<feature type="signal peptide" evidence="2">
    <location>
        <begin position="1"/>
        <end position="42"/>
    </location>
</feature>
<proteinExistence type="predicted"/>
<dbReference type="PANTHER" id="PTHR44103">
    <property type="entry name" value="PROPROTEIN CONVERTASE P"/>
    <property type="match status" value="1"/>
</dbReference>
<dbReference type="InterPro" id="IPR028994">
    <property type="entry name" value="Integrin_alpha_N"/>
</dbReference>
<dbReference type="CDD" id="cd00146">
    <property type="entry name" value="PKD"/>
    <property type="match status" value="1"/>
</dbReference>
<evidence type="ECO:0000313" key="4">
    <source>
        <dbReference type="EMBL" id="SCL58976.1"/>
    </source>
</evidence>
<dbReference type="PANTHER" id="PTHR44103:SF1">
    <property type="entry name" value="PROPROTEIN CONVERTASE P"/>
    <property type="match status" value="1"/>
</dbReference>
<dbReference type="Pfam" id="PF13517">
    <property type="entry name" value="FG-GAP_3"/>
    <property type="match status" value="2"/>
</dbReference>
<feature type="domain" description="PKD/Chitinase" evidence="3">
    <location>
        <begin position="984"/>
        <end position="1072"/>
    </location>
</feature>
<evidence type="ECO:0000256" key="2">
    <source>
        <dbReference type="SAM" id="SignalP"/>
    </source>
</evidence>
<dbReference type="InterPro" id="IPR035986">
    <property type="entry name" value="PKD_dom_sf"/>
</dbReference>
<feature type="domain" description="PKD/Chitinase" evidence="3">
    <location>
        <begin position="1080"/>
        <end position="1173"/>
    </location>
</feature>
<dbReference type="STRING" id="227316.GA0070604_3952"/>
<evidence type="ECO:0000256" key="1">
    <source>
        <dbReference type="ARBA" id="ARBA00022729"/>
    </source>
</evidence>
<organism evidence="4 5">
    <name type="scientific">Micromonospora eburnea</name>
    <dbReference type="NCBI Taxonomy" id="227316"/>
    <lineage>
        <taxon>Bacteria</taxon>
        <taxon>Bacillati</taxon>
        <taxon>Actinomycetota</taxon>
        <taxon>Actinomycetes</taxon>
        <taxon>Micromonosporales</taxon>
        <taxon>Micromonosporaceae</taxon>
        <taxon>Micromonospora</taxon>
    </lineage>
</organism>
<dbReference type="InterPro" id="IPR013517">
    <property type="entry name" value="FG-GAP"/>
</dbReference>
<dbReference type="InterPro" id="IPR022409">
    <property type="entry name" value="PKD/Chitinase_dom"/>
</dbReference>
<dbReference type="RefSeq" id="WP_091120322.1">
    <property type="nucleotide sequence ID" value="NZ_FMHY01000002.1"/>
</dbReference>
<keyword evidence="1 2" id="KW-0732">Signal</keyword>
<dbReference type="GO" id="GO:0005975">
    <property type="term" value="P:carbohydrate metabolic process"/>
    <property type="evidence" value="ECO:0007669"/>
    <property type="project" value="UniProtKB-ARBA"/>
</dbReference>
<dbReference type="Gene3D" id="2.130.10.130">
    <property type="entry name" value="Integrin alpha, N-terminal"/>
    <property type="match status" value="1"/>
</dbReference>
<dbReference type="Gene3D" id="2.60.40.10">
    <property type="entry name" value="Immunoglobulins"/>
    <property type="match status" value="3"/>
</dbReference>
<reference evidence="5" key="1">
    <citation type="submission" date="2016-06" db="EMBL/GenBank/DDBJ databases">
        <authorList>
            <person name="Varghese N."/>
            <person name="Submissions Spin"/>
        </authorList>
    </citation>
    <scope>NUCLEOTIDE SEQUENCE [LARGE SCALE GENOMIC DNA]</scope>
    <source>
        <strain evidence="5">DSM 44814</strain>
    </source>
</reference>
<dbReference type="InterPro" id="IPR013783">
    <property type="entry name" value="Ig-like_fold"/>
</dbReference>
<dbReference type="Pfam" id="PF22352">
    <property type="entry name" value="K319L-like_PKD"/>
    <property type="match status" value="1"/>
</dbReference>
<dbReference type="OrthoDB" id="2751008at2"/>
<feature type="chain" id="PRO_5008748194" evidence="2">
    <location>
        <begin position="43"/>
        <end position="1420"/>
    </location>
</feature>
<dbReference type="SUPFAM" id="SSF69318">
    <property type="entry name" value="Integrin alpha N-terminal domain"/>
    <property type="match status" value="2"/>
</dbReference>
<dbReference type="Proteomes" id="UP000199696">
    <property type="component" value="Unassembled WGS sequence"/>
</dbReference>
<dbReference type="EMBL" id="FMHY01000002">
    <property type="protein sequence ID" value="SCL58976.1"/>
    <property type="molecule type" value="Genomic_DNA"/>
</dbReference>
<keyword evidence="5" id="KW-1185">Reference proteome</keyword>
<sequence>MRNRWFRGQRHARRTGCAGVVAAVLVAPAVTMVAIPASPARAAGCDTLGFTAGPVTAAAGQPRDIEVADSNHNGFDDLLIADASGDGNVRQLIASGTGGFWPGLGPDSPPEVYPTSGSPNAIAVGFFNDDTEPDFAAATTDGVSLWFGAAGGEVSYGPGGLLLDGRNVPDVAVIDANRDLRSDIAALDPAADELKIFRNLNSAGSFDDRLLISHPRLFAAPKYLAAGDLTGNGVPDYVVSSFNEKSVTVFRNNLGSATRLNGLGEAWRPALADFDLDGNLDVAVAFPNDDKVRLWRGSHDPQDRTASAGFGNLLTELSPLDLAPLTPDREVPHDVDVADLNVDGKPDLVVVGAGSHAVYVYPGNGDGTFSAPLTLTAGSRPVQAAVGRFDNNQSLDIVVADEVDGTVRTYLNGCTAPEPNLTVKGMEVTQVIQDLANSVDLIADRRTIVRAYVGTSVASPAVTATLQAFRPDGTPVGVPVRPSNPGGALVPEPNLRRNQLDGGFFFELPLEWTSAGDLTLRLEVNPDHRVPEPGYADNVRTETVHFNGSNPVKVELVKFGYKRNGQWVLPPDSRLDQVESLLRRTLPASRIVVNRSEHRDDYPYFWIGEDGTWYPRGNDASSVLERYSQNTAGTRRPGVIYVVLVDRRMMGGLAEDIPGWVAVSGQDVDTASHEVGHLLGRYHVQCTPDPNDEATPSPPWFPYPGGSIGGPDPTAPSFAGFDQGDASLGLPQRVVWAPDGDPVVGDTMSYCHDRWPSDATYEAWRARIQSAFPAADPTGDFLALSGTIDPAAETATLTGQRIPQCAYLPTRQPGPYAFRLLDADGATLAEYAFTPRPAGEATLGLGFGEIVDFAPGTRRVALIDTATGDQLASLAVSAGRPTASLAGDPLPETLPASGPVPVSWTASDPDGDPVTASLLYSGDDGQNWTVVASGLSGGSYTVDASVLPGTGGAATGRLRVRVTDGVNTADATSGALTVGGKTPTVRITAPLRGAAFAQGQTVTLAATTGDLEQGTLSDNEVSWSSNIDGDLGTGSVISPGQLSAGTHTITVTATDRDGAHATAQTLVTVGRTIPAGSPPVADAGPDQTAAEGDTVTLDASGTADPDGDLVTLSWSVVRQPASHLFGAAVRLDGPAERPSFQALESGTYRFRLTATDARHGTTSDDVTVTVGNKAPSVTITAPAENALLPVGPATVRTSFTDPGVLDTHTCTVEWDIDQPIPAVSGTVAEQAGTGTCTASRILEVGVYSVRVTVTDDEGAASQATRQIVVYDPTAGFVTGGGWITSPAGAYPAGPTATGKATFGFVSRYKKGDSIPSGETDFRLAVGGLHFSGTAYRWLVVTGARAQYRGEGTVNGKAGYAFLVTVGDGRAPGGGGIDRFRIKVWETATGNVVYDNVPGAPDDIDSANPQAISQGSVVIHR</sequence>
<accession>A0A1C6UY70</accession>
<dbReference type="SMART" id="SM00089">
    <property type="entry name" value="PKD"/>
    <property type="match status" value="3"/>
</dbReference>
<dbReference type="SUPFAM" id="SSF49299">
    <property type="entry name" value="PKD domain"/>
    <property type="match status" value="2"/>
</dbReference>
<name>A0A1C6UY70_9ACTN</name>
<gene>
    <name evidence="4" type="ORF">GA0070604_3952</name>
</gene>
<protein>
    <submittedName>
        <fullName evidence="4">Ig-like domain (Group 3)</fullName>
    </submittedName>
</protein>
<feature type="domain" description="PKD/Chitinase" evidence="3">
    <location>
        <begin position="1181"/>
        <end position="1272"/>
    </location>
</feature>